<evidence type="ECO:0000313" key="3">
    <source>
        <dbReference type="EMBL" id="KAF4669671.1"/>
    </source>
</evidence>
<evidence type="ECO:0000313" key="4">
    <source>
        <dbReference type="Proteomes" id="UP000591131"/>
    </source>
</evidence>
<dbReference type="SUPFAM" id="SSF48452">
    <property type="entry name" value="TPR-like"/>
    <property type="match status" value="1"/>
</dbReference>
<accession>A0A7J6MF89</accession>
<keyword evidence="4" id="KW-1185">Reference proteome</keyword>
<comment type="caution">
    <text evidence="3">The sequence shown here is derived from an EMBL/GenBank/DDBJ whole genome shotgun (WGS) entry which is preliminary data.</text>
</comment>
<dbReference type="OrthoDB" id="1872379at2759"/>
<dbReference type="Proteomes" id="UP000591131">
    <property type="component" value="Unassembled WGS sequence"/>
</dbReference>
<protein>
    <submittedName>
        <fullName evidence="3">Tetratricopeptide repeat</fullName>
    </submittedName>
</protein>
<reference evidence="3 4" key="1">
    <citation type="submission" date="2020-04" db="EMBL/GenBank/DDBJ databases">
        <title>Perkinsus chesapeaki whole genome sequence.</title>
        <authorList>
            <person name="Bogema D.R."/>
        </authorList>
    </citation>
    <scope>NUCLEOTIDE SEQUENCE [LARGE SCALE GENOMIC DNA]</scope>
    <source>
        <strain evidence="3">ATCC PRA-425</strain>
    </source>
</reference>
<keyword evidence="1" id="KW-0175">Coiled coil</keyword>
<proteinExistence type="predicted"/>
<gene>
    <name evidence="3" type="primary">TTC1</name>
    <name evidence="3" type="ORF">FOL47_002417</name>
</gene>
<name>A0A7J6MF89_PERCH</name>
<dbReference type="PANTHER" id="PTHR46014">
    <property type="entry name" value="TETRATRICOPEPTIDE REPEAT PROTEIN 1"/>
    <property type="match status" value="1"/>
</dbReference>
<feature type="region of interest" description="Disordered" evidence="2">
    <location>
        <begin position="1"/>
        <end position="76"/>
    </location>
</feature>
<dbReference type="Gene3D" id="1.25.40.10">
    <property type="entry name" value="Tetratricopeptide repeat domain"/>
    <property type="match status" value="1"/>
</dbReference>
<dbReference type="SMART" id="SM00028">
    <property type="entry name" value="TPR"/>
    <property type="match status" value="3"/>
</dbReference>
<dbReference type="InterPro" id="IPR019734">
    <property type="entry name" value="TPR_rpt"/>
</dbReference>
<dbReference type="InterPro" id="IPR052769">
    <property type="entry name" value="TPR_domain_protein"/>
</dbReference>
<evidence type="ECO:0000256" key="1">
    <source>
        <dbReference type="SAM" id="Coils"/>
    </source>
</evidence>
<feature type="compositionally biased region" description="Basic and acidic residues" evidence="2">
    <location>
        <begin position="20"/>
        <end position="29"/>
    </location>
</feature>
<evidence type="ECO:0000256" key="2">
    <source>
        <dbReference type="SAM" id="MobiDB-lite"/>
    </source>
</evidence>
<dbReference type="AlphaFoldDB" id="A0A7J6MF89"/>
<feature type="coiled-coil region" evidence="1">
    <location>
        <begin position="188"/>
        <end position="219"/>
    </location>
</feature>
<dbReference type="InterPro" id="IPR011990">
    <property type="entry name" value="TPR-like_helical_dom_sf"/>
</dbReference>
<feature type="compositionally biased region" description="Basic and acidic residues" evidence="2">
    <location>
        <begin position="1"/>
        <end position="12"/>
    </location>
</feature>
<dbReference type="EMBL" id="JAAPAO010000166">
    <property type="protein sequence ID" value="KAF4669671.1"/>
    <property type="molecule type" value="Genomic_DNA"/>
</dbReference>
<sequence length="248" mass="28249">MPLVREDERVTEVFEEDDPREPSRDEPAGHHPVTAGSEALSAEPAEEDSEAGITLVLSESSDNESDQGPKSLEDAERLKEEGNEHYKAKRIELAMNRYTLAYSTCPREEKVFRSQCLANRAACHYYFSEWDDVVEDCTKALKLNRSYLKVLLRRASAYEELKKYGQCKEDLDEVQKLDPSWIGKPANRARYDKIAKAAEEQFEREKAEMMDKLKDLGNTVLGKFGLSTDNFKCVKDPTTGSYSISFQQ</sequence>
<dbReference type="PANTHER" id="PTHR46014:SF1">
    <property type="entry name" value="TETRATRICOPEPTIDE REPEAT PROTEIN 1"/>
    <property type="match status" value="1"/>
</dbReference>
<organism evidence="3 4">
    <name type="scientific">Perkinsus chesapeaki</name>
    <name type="common">Clam parasite</name>
    <name type="synonym">Perkinsus andrewsi</name>
    <dbReference type="NCBI Taxonomy" id="330153"/>
    <lineage>
        <taxon>Eukaryota</taxon>
        <taxon>Sar</taxon>
        <taxon>Alveolata</taxon>
        <taxon>Perkinsozoa</taxon>
        <taxon>Perkinsea</taxon>
        <taxon>Perkinsida</taxon>
        <taxon>Perkinsidae</taxon>
        <taxon>Perkinsus</taxon>
    </lineage>
</organism>